<dbReference type="Pfam" id="PF17920">
    <property type="entry name" value="TetR_C_16"/>
    <property type="match status" value="1"/>
</dbReference>
<dbReference type="InterPro" id="IPR041678">
    <property type="entry name" value="TetR_C_16"/>
</dbReference>
<dbReference type="EMBL" id="BSQG01000002">
    <property type="protein sequence ID" value="GLU47319.1"/>
    <property type="molecule type" value="Genomic_DNA"/>
</dbReference>
<dbReference type="SUPFAM" id="SSF46689">
    <property type="entry name" value="Homeodomain-like"/>
    <property type="match status" value="1"/>
</dbReference>
<evidence type="ECO:0000256" key="3">
    <source>
        <dbReference type="SAM" id="MobiDB-lite"/>
    </source>
</evidence>
<evidence type="ECO:0000256" key="1">
    <source>
        <dbReference type="ARBA" id="ARBA00023125"/>
    </source>
</evidence>
<keyword evidence="6" id="KW-1185">Reference proteome</keyword>
<feature type="compositionally biased region" description="Basic and acidic residues" evidence="3">
    <location>
        <begin position="17"/>
        <end position="26"/>
    </location>
</feature>
<dbReference type="PANTHER" id="PTHR30055:SF235">
    <property type="entry name" value="TRANSCRIPTIONAL REGULATORY PROTEIN"/>
    <property type="match status" value="1"/>
</dbReference>
<dbReference type="GO" id="GO:0003700">
    <property type="term" value="F:DNA-binding transcription factor activity"/>
    <property type="evidence" value="ECO:0007669"/>
    <property type="project" value="TreeGrafter"/>
</dbReference>
<sequence>MSEEEPEMDGPEAVDECADHTRVRDREATRQRILDSARELFTRDGYAQVSSRRIAAHAGVNVALINRYFGAKRGLLAEVVAEEAVFPGVFEGDPATLPRRIAEQLVHRARGEATPLQRALEHSAGDPDLQAIYAERLESAMLVPLAGHLSGPDARTRASLAVLTILGLGTLRRVEGATALAEGDAGELTERFTSIIAACLAETVSPQSGPSGD</sequence>
<dbReference type="InterPro" id="IPR009057">
    <property type="entry name" value="Homeodomain-like_sf"/>
</dbReference>
<dbReference type="Gene3D" id="1.10.357.10">
    <property type="entry name" value="Tetracycline Repressor, domain 2"/>
    <property type="match status" value="1"/>
</dbReference>
<dbReference type="InterPro" id="IPR001647">
    <property type="entry name" value="HTH_TetR"/>
</dbReference>
<dbReference type="SUPFAM" id="SSF48498">
    <property type="entry name" value="Tetracyclin repressor-like, C-terminal domain"/>
    <property type="match status" value="1"/>
</dbReference>
<feature type="domain" description="HTH tetR-type" evidence="4">
    <location>
        <begin position="27"/>
        <end position="87"/>
    </location>
</feature>
<feature type="compositionally biased region" description="Acidic residues" evidence="3">
    <location>
        <begin position="1"/>
        <end position="16"/>
    </location>
</feature>
<dbReference type="Gene3D" id="1.10.10.60">
    <property type="entry name" value="Homeodomain-like"/>
    <property type="match status" value="1"/>
</dbReference>
<dbReference type="InterPro" id="IPR036271">
    <property type="entry name" value="Tet_transcr_reg_TetR-rel_C_sf"/>
</dbReference>
<protein>
    <recommendedName>
        <fullName evidence="4">HTH tetR-type domain-containing protein</fullName>
    </recommendedName>
</protein>
<dbReference type="InterPro" id="IPR050109">
    <property type="entry name" value="HTH-type_TetR-like_transc_reg"/>
</dbReference>
<evidence type="ECO:0000313" key="6">
    <source>
        <dbReference type="Proteomes" id="UP001165092"/>
    </source>
</evidence>
<accession>A0A9W6P597</accession>
<evidence type="ECO:0000256" key="2">
    <source>
        <dbReference type="PROSITE-ProRule" id="PRU00335"/>
    </source>
</evidence>
<evidence type="ECO:0000259" key="4">
    <source>
        <dbReference type="PROSITE" id="PS50977"/>
    </source>
</evidence>
<feature type="region of interest" description="Disordered" evidence="3">
    <location>
        <begin position="1"/>
        <end position="26"/>
    </location>
</feature>
<proteinExistence type="predicted"/>
<dbReference type="PROSITE" id="PS50977">
    <property type="entry name" value="HTH_TETR_2"/>
    <property type="match status" value="1"/>
</dbReference>
<organism evidence="5 6">
    <name type="scientific">Nocardiopsis ansamitocini</name>
    <dbReference type="NCBI Taxonomy" id="1670832"/>
    <lineage>
        <taxon>Bacteria</taxon>
        <taxon>Bacillati</taxon>
        <taxon>Actinomycetota</taxon>
        <taxon>Actinomycetes</taxon>
        <taxon>Streptosporangiales</taxon>
        <taxon>Nocardiopsidaceae</taxon>
        <taxon>Nocardiopsis</taxon>
    </lineage>
</organism>
<name>A0A9W6P597_9ACTN</name>
<dbReference type="PANTHER" id="PTHR30055">
    <property type="entry name" value="HTH-TYPE TRANSCRIPTIONAL REGULATOR RUTR"/>
    <property type="match status" value="1"/>
</dbReference>
<keyword evidence="1 2" id="KW-0238">DNA-binding</keyword>
<dbReference type="Pfam" id="PF00440">
    <property type="entry name" value="TetR_N"/>
    <property type="match status" value="1"/>
</dbReference>
<evidence type="ECO:0000313" key="5">
    <source>
        <dbReference type="EMBL" id="GLU47319.1"/>
    </source>
</evidence>
<dbReference type="GO" id="GO:0000976">
    <property type="term" value="F:transcription cis-regulatory region binding"/>
    <property type="evidence" value="ECO:0007669"/>
    <property type="project" value="TreeGrafter"/>
</dbReference>
<comment type="caution">
    <text evidence="5">The sequence shown here is derived from an EMBL/GenBank/DDBJ whole genome shotgun (WGS) entry which is preliminary data.</text>
</comment>
<dbReference type="Proteomes" id="UP001165092">
    <property type="component" value="Unassembled WGS sequence"/>
</dbReference>
<feature type="DNA-binding region" description="H-T-H motif" evidence="2">
    <location>
        <begin position="50"/>
        <end position="69"/>
    </location>
</feature>
<dbReference type="AlphaFoldDB" id="A0A9W6P597"/>
<dbReference type="PRINTS" id="PR00455">
    <property type="entry name" value="HTHTETR"/>
</dbReference>
<reference evidence="5" key="1">
    <citation type="submission" date="2023-02" db="EMBL/GenBank/DDBJ databases">
        <title>Nocardiopsis ansamitocini NBRC 112285.</title>
        <authorList>
            <person name="Ichikawa N."/>
            <person name="Sato H."/>
            <person name="Tonouchi N."/>
        </authorList>
    </citation>
    <scope>NUCLEOTIDE SEQUENCE</scope>
    <source>
        <strain evidence="5">NBRC 112285</strain>
    </source>
</reference>
<gene>
    <name evidence="5" type="ORF">Nans01_16700</name>
</gene>